<evidence type="ECO:0000313" key="2">
    <source>
        <dbReference type="EMBL" id="MBL0741330.1"/>
    </source>
</evidence>
<keyword evidence="1" id="KW-0732">Signal</keyword>
<accession>A0ABS1KPH2</accession>
<reference evidence="2 3" key="1">
    <citation type="submission" date="2021-01" db="EMBL/GenBank/DDBJ databases">
        <title>Chryseolinea sp. Jin1 Genome sequencing and assembly.</title>
        <authorList>
            <person name="Kim I."/>
        </authorList>
    </citation>
    <scope>NUCLEOTIDE SEQUENCE [LARGE SCALE GENOMIC DNA]</scope>
    <source>
        <strain evidence="2 3">Jin1</strain>
    </source>
</reference>
<evidence type="ECO:0000313" key="3">
    <source>
        <dbReference type="Proteomes" id="UP000613030"/>
    </source>
</evidence>
<dbReference type="Proteomes" id="UP000613030">
    <property type="component" value="Unassembled WGS sequence"/>
</dbReference>
<name>A0ABS1KPH2_9BACT</name>
<sequence length="273" mass="29028">MKATPIAFAMLIVSPLCIAQSSSTQMSARALGMGYASGCSADEWSLFNNIGGLSGVTQTTAAFTYNAVPSFKPFNRTAALVATPLSFGVVGAGVYRFGDDVYNEHMLSVGFSNAFGLASLGAKATYVQYNITGFGTKGVVSVSFGGIATLTSRLSVGAYITNLTQPLLSTTDNERLPTVITAGVAFKASDNTSVTTELQKDLDYALLWKTGLECRVHKKVFARTGFNLHPNAAFAGLGFRPKRFALDYAFQYTGTFGAHHEATVAYRVNSKQP</sequence>
<feature type="chain" id="PRO_5046227338" description="PorV/PorQ family protein" evidence="1">
    <location>
        <begin position="20"/>
        <end position="273"/>
    </location>
</feature>
<organism evidence="2 3">
    <name type="scientific">Chryseolinea lacunae</name>
    <dbReference type="NCBI Taxonomy" id="2801331"/>
    <lineage>
        <taxon>Bacteria</taxon>
        <taxon>Pseudomonadati</taxon>
        <taxon>Bacteroidota</taxon>
        <taxon>Cytophagia</taxon>
        <taxon>Cytophagales</taxon>
        <taxon>Fulvivirgaceae</taxon>
        <taxon>Chryseolinea</taxon>
    </lineage>
</organism>
<comment type="caution">
    <text evidence="2">The sequence shown here is derived from an EMBL/GenBank/DDBJ whole genome shotgun (WGS) entry which is preliminary data.</text>
</comment>
<feature type="signal peptide" evidence="1">
    <location>
        <begin position="1"/>
        <end position="19"/>
    </location>
</feature>
<evidence type="ECO:0008006" key="4">
    <source>
        <dbReference type="Google" id="ProtNLM"/>
    </source>
</evidence>
<gene>
    <name evidence="2" type="ORF">JI741_08865</name>
</gene>
<keyword evidence="3" id="KW-1185">Reference proteome</keyword>
<proteinExistence type="predicted"/>
<dbReference type="EMBL" id="JAERRB010000002">
    <property type="protein sequence ID" value="MBL0741330.1"/>
    <property type="molecule type" value="Genomic_DNA"/>
</dbReference>
<dbReference type="RefSeq" id="WP_202008682.1">
    <property type="nucleotide sequence ID" value="NZ_JAERRB010000002.1"/>
</dbReference>
<evidence type="ECO:0000256" key="1">
    <source>
        <dbReference type="SAM" id="SignalP"/>
    </source>
</evidence>
<protein>
    <recommendedName>
        <fullName evidence="4">PorV/PorQ family protein</fullName>
    </recommendedName>
</protein>